<dbReference type="RefSeq" id="WP_107283449.1">
    <property type="nucleotide sequence ID" value="NZ_PYMC01000007.1"/>
</dbReference>
<proteinExistence type="predicted"/>
<reference evidence="2 3" key="1">
    <citation type="submission" date="2018-03" db="EMBL/GenBank/DDBJ databases">
        <title>Whole genome sequencing of Histamine producing bacteria.</title>
        <authorList>
            <person name="Butler K."/>
        </authorList>
    </citation>
    <scope>NUCLEOTIDE SEQUENCE [LARGE SCALE GENOMIC DNA]</scope>
    <source>
        <strain evidence="2 3">DSM 16190</strain>
    </source>
</reference>
<sequence length="192" mass="21782">MIDKLNLLPWREEKRKKHKQRFVGMLVIAVASVVAVHWLSASYIVEQKSLQQSRNQQLQQEIAVLERRRAFLPELDKQRDALNKRLQVIVDIQQERNRVTQLFSLLPALVPPGVYLENLTLKAGNVSLNGVGESNGRLASLLSNAENSVWLENVAMHSIVATKGKNAEELTRFKASFNMVRTTDEEQAVAQE</sequence>
<dbReference type="GO" id="GO:0043107">
    <property type="term" value="P:type IV pilus-dependent motility"/>
    <property type="evidence" value="ECO:0007669"/>
    <property type="project" value="TreeGrafter"/>
</dbReference>
<comment type="caution">
    <text evidence="2">The sequence shown here is derived from an EMBL/GenBank/DDBJ whole genome shotgun (WGS) entry which is preliminary data.</text>
</comment>
<keyword evidence="3" id="KW-1185">Reference proteome</keyword>
<keyword evidence="1" id="KW-0812">Transmembrane</keyword>
<name>A0A2T3MY26_9GAMM</name>
<dbReference type="InterPro" id="IPR052534">
    <property type="entry name" value="Extracell_DNA_Util/SecSys_Comp"/>
</dbReference>
<protein>
    <submittedName>
        <fullName evidence="2">Pilus assembly protein PilS</fullName>
    </submittedName>
</protein>
<dbReference type="AlphaFoldDB" id="A0A2T3MY26"/>
<keyword evidence="1" id="KW-1133">Transmembrane helix</keyword>
<evidence type="ECO:0000256" key="1">
    <source>
        <dbReference type="SAM" id="Phobius"/>
    </source>
</evidence>
<dbReference type="InterPro" id="IPR007813">
    <property type="entry name" value="PilN"/>
</dbReference>
<dbReference type="Pfam" id="PF05137">
    <property type="entry name" value="PilN"/>
    <property type="match status" value="1"/>
</dbReference>
<evidence type="ECO:0000313" key="2">
    <source>
        <dbReference type="EMBL" id="PSW04867.1"/>
    </source>
</evidence>
<gene>
    <name evidence="2" type="ORF">C9I89_11195</name>
</gene>
<dbReference type="PANTHER" id="PTHR40278:SF2">
    <property type="entry name" value="TYPE IV PILUS INNER MEMBRANE COMPONENT PILN"/>
    <property type="match status" value="1"/>
</dbReference>
<dbReference type="EMBL" id="PYMC01000007">
    <property type="protein sequence ID" value="PSW04867.1"/>
    <property type="molecule type" value="Genomic_DNA"/>
</dbReference>
<keyword evidence="1" id="KW-0472">Membrane</keyword>
<accession>A0A2T3MY26</accession>
<feature type="transmembrane region" description="Helical" evidence="1">
    <location>
        <begin position="21"/>
        <end position="45"/>
    </location>
</feature>
<dbReference type="PANTHER" id="PTHR40278">
    <property type="entry name" value="DNA UTILIZATION PROTEIN HOFN"/>
    <property type="match status" value="1"/>
</dbReference>
<organism evidence="2 3">
    <name type="scientific">Photobacterium lipolyticum</name>
    <dbReference type="NCBI Taxonomy" id="266810"/>
    <lineage>
        <taxon>Bacteria</taxon>
        <taxon>Pseudomonadati</taxon>
        <taxon>Pseudomonadota</taxon>
        <taxon>Gammaproteobacteria</taxon>
        <taxon>Vibrionales</taxon>
        <taxon>Vibrionaceae</taxon>
        <taxon>Photobacterium</taxon>
    </lineage>
</organism>
<dbReference type="Proteomes" id="UP000240904">
    <property type="component" value="Unassembled WGS sequence"/>
</dbReference>
<dbReference type="OrthoDB" id="5296173at2"/>
<evidence type="ECO:0000313" key="3">
    <source>
        <dbReference type="Proteomes" id="UP000240904"/>
    </source>
</evidence>
<dbReference type="GO" id="GO:0043683">
    <property type="term" value="P:type IV pilus assembly"/>
    <property type="evidence" value="ECO:0007669"/>
    <property type="project" value="TreeGrafter"/>
</dbReference>